<dbReference type="HOGENOM" id="CLU_137334_0_0_11"/>
<sequence>MGGRVVQRQPRPQRHRLRARLTARLRARSLDRQLAVGVAAAAGSPLAAHRHRITSTPERQAIAHALSIAVSDARRGASLPPVPRTPLDIRAVTAAQALIERLIQRLHAPGPVCERGMARLRLLLSDGSGPLYRCGSGDLPGRLGAALAEL</sequence>
<dbReference type="Proteomes" id="UP000009159">
    <property type="component" value="Chromosome"/>
</dbReference>
<gene>
    <name evidence="1" type="ordered locus">Mvan_3072</name>
</gene>
<dbReference type="EMBL" id="CP000511">
    <property type="protein sequence ID" value="ABM13874.1"/>
    <property type="molecule type" value="Genomic_DNA"/>
</dbReference>
<keyword evidence="2" id="KW-1185">Reference proteome</keyword>
<dbReference type="AlphaFoldDB" id="A1T9M4"/>
<evidence type="ECO:0000313" key="2">
    <source>
        <dbReference type="Proteomes" id="UP000009159"/>
    </source>
</evidence>
<organism evidence="1 2">
    <name type="scientific">Mycolicibacterium vanbaalenii (strain DSM 7251 / JCM 13017 / BCRC 16820 / KCTC 9966 / NRRL B-24157 / PYR-1)</name>
    <name type="common">Mycobacterium vanbaalenii</name>
    <dbReference type="NCBI Taxonomy" id="350058"/>
    <lineage>
        <taxon>Bacteria</taxon>
        <taxon>Bacillati</taxon>
        <taxon>Actinomycetota</taxon>
        <taxon>Actinomycetes</taxon>
        <taxon>Mycobacteriales</taxon>
        <taxon>Mycobacteriaceae</taxon>
        <taxon>Mycolicibacterium</taxon>
    </lineage>
</organism>
<dbReference type="KEGG" id="mva:Mvan_3072"/>
<name>A1T9M4_MYCVP</name>
<reference evidence="1" key="1">
    <citation type="submission" date="2006-12" db="EMBL/GenBank/DDBJ databases">
        <title>Complete sequence of Mycobacterium vanbaalenii PYR-1.</title>
        <authorList>
            <consortium name="US DOE Joint Genome Institute"/>
            <person name="Copeland A."/>
            <person name="Lucas S."/>
            <person name="Lapidus A."/>
            <person name="Barry K."/>
            <person name="Detter J.C."/>
            <person name="Glavina del Rio T."/>
            <person name="Hammon N."/>
            <person name="Israni S."/>
            <person name="Dalin E."/>
            <person name="Tice H."/>
            <person name="Pitluck S."/>
            <person name="Singan V."/>
            <person name="Schmutz J."/>
            <person name="Larimer F."/>
            <person name="Land M."/>
            <person name="Hauser L."/>
            <person name="Kyrpides N."/>
            <person name="Anderson I.J."/>
            <person name="Miller C."/>
            <person name="Richardson P."/>
        </authorList>
    </citation>
    <scope>NUCLEOTIDE SEQUENCE [LARGE SCALE GENOMIC DNA]</scope>
    <source>
        <strain evidence="1">PYR-1</strain>
    </source>
</reference>
<accession>A1T9M4</accession>
<proteinExistence type="predicted"/>
<evidence type="ECO:0000313" key="1">
    <source>
        <dbReference type="EMBL" id="ABM13874.1"/>
    </source>
</evidence>
<protein>
    <submittedName>
        <fullName evidence="1">Uncharacterized protein</fullName>
    </submittedName>
</protein>
<dbReference type="eggNOG" id="ENOG502ZJ53">
    <property type="taxonomic scope" value="Bacteria"/>
</dbReference>